<gene>
    <name evidence="2" type="primary">yabQ</name>
    <name evidence="2" type="ORF">NDM98_21425</name>
</gene>
<sequence>MSLTIQLQTMLSMLAMGACLGASLDTYGKLTYQPRSFSWVVAIRDFLFWCVHALLIFYVLYQSNMGELRFYVFAALLCGYATYRALLQSVFNYLLDRLIALVVGIIRFIKKSLYYMFIKPIKWILYLISSFCMIVLTIVWKICLVLFSFVWKPVWWLIRPIVRWINGTKQWQRVKPFLIKIKEVGRSVWKKKDTR</sequence>
<dbReference type="RefSeq" id="WP_251611525.1">
    <property type="nucleotide sequence ID" value="NZ_JAMQJY010000005.1"/>
</dbReference>
<evidence type="ECO:0000256" key="1">
    <source>
        <dbReference type="SAM" id="Phobius"/>
    </source>
</evidence>
<evidence type="ECO:0000313" key="3">
    <source>
        <dbReference type="Proteomes" id="UP001203665"/>
    </source>
</evidence>
<accession>A0ABT0XPA6</accession>
<proteinExistence type="predicted"/>
<keyword evidence="1" id="KW-0812">Transmembrane</keyword>
<dbReference type="InterPro" id="IPR019074">
    <property type="entry name" value="YabQ"/>
</dbReference>
<name>A0ABT0XPA6_9BACI</name>
<feature type="transmembrane region" description="Helical" evidence="1">
    <location>
        <begin position="124"/>
        <end position="151"/>
    </location>
</feature>
<keyword evidence="1" id="KW-1133">Transmembrane helix</keyword>
<keyword evidence="1" id="KW-0472">Membrane</keyword>
<keyword evidence="3" id="KW-1185">Reference proteome</keyword>
<feature type="transmembrane region" description="Helical" evidence="1">
    <location>
        <begin position="68"/>
        <end position="86"/>
    </location>
</feature>
<protein>
    <submittedName>
        <fullName evidence="2">Spore cortex biosynthesis protein YabQ</fullName>
    </submittedName>
</protein>
<feature type="transmembrane region" description="Helical" evidence="1">
    <location>
        <begin position="37"/>
        <end position="61"/>
    </location>
</feature>
<dbReference type="EMBL" id="JAMQJY010000005">
    <property type="protein sequence ID" value="MCM2677723.1"/>
    <property type="molecule type" value="Genomic_DNA"/>
</dbReference>
<comment type="caution">
    <text evidence="2">The sequence shown here is derived from an EMBL/GenBank/DDBJ whole genome shotgun (WGS) entry which is preliminary data.</text>
</comment>
<reference evidence="2" key="1">
    <citation type="submission" date="2022-06" db="EMBL/GenBank/DDBJ databases">
        <title>Alkalicoccobacillus porphyridii sp. nov., isolated from a marine red alga, Porphyridium purpureum and reclassification of Shouchella plakortidis and Shouchella gibsonii as Alkalicoccobacillus plakortidis comb. nov. and Alkalicoccobacillus gibsonii comb. nov.</title>
        <authorList>
            <person name="Kim K.H."/>
            <person name="Lee J.K."/>
            <person name="Han D.M."/>
            <person name="Baek J.H."/>
            <person name="Jeon C.O."/>
        </authorList>
    </citation>
    <scope>NUCLEOTIDE SEQUENCE</scope>
    <source>
        <strain evidence="2">DSM 19153</strain>
    </source>
</reference>
<evidence type="ECO:0000313" key="2">
    <source>
        <dbReference type="EMBL" id="MCM2677723.1"/>
    </source>
</evidence>
<dbReference type="Pfam" id="PF09578">
    <property type="entry name" value="Spore_YabQ"/>
    <property type="match status" value="1"/>
</dbReference>
<dbReference type="NCBIfam" id="TIGR02893">
    <property type="entry name" value="spore_yabQ"/>
    <property type="match status" value="1"/>
</dbReference>
<dbReference type="Proteomes" id="UP001203665">
    <property type="component" value="Unassembled WGS sequence"/>
</dbReference>
<organism evidence="2 3">
    <name type="scientific">Alkalicoccobacillus plakortidis</name>
    <dbReference type="NCBI Taxonomy" id="444060"/>
    <lineage>
        <taxon>Bacteria</taxon>
        <taxon>Bacillati</taxon>
        <taxon>Bacillota</taxon>
        <taxon>Bacilli</taxon>
        <taxon>Bacillales</taxon>
        <taxon>Bacillaceae</taxon>
        <taxon>Alkalicoccobacillus</taxon>
    </lineage>
</organism>